<name>A0A7G9SRA9_9GAMM</name>
<dbReference type="AlphaFoldDB" id="A0A7G9SRA9"/>
<dbReference type="Gene3D" id="3.40.50.300">
    <property type="entry name" value="P-loop containing nucleotide triphosphate hydrolases"/>
    <property type="match status" value="1"/>
</dbReference>
<keyword evidence="2" id="KW-1185">Reference proteome</keyword>
<sequence length="207" mass="23934">MIISHQHRFIFAAVPKTGTHSVRQALREHMSQDDIEQVGLFVNKRFPFEELAAIRHGHLSLQQVRPFLGEDAFDGYFKFAFVRNPFDRFVSYCAFMSRDSGHFASNPQAVMRYFLFDAPPEHHILFQPQSSLLADDEGRLLTDMVGRVETMQASYEAICARIGIPSRALDQVNGSPRGDYRGYYTDELKHAVATRYRSDIELFRYEF</sequence>
<dbReference type="GO" id="GO:0016020">
    <property type="term" value="C:membrane"/>
    <property type="evidence" value="ECO:0007669"/>
    <property type="project" value="InterPro"/>
</dbReference>
<dbReference type="RefSeq" id="WP_187552900.1">
    <property type="nucleotide sequence ID" value="NZ_BMZL01000001.1"/>
</dbReference>
<evidence type="ECO:0000313" key="2">
    <source>
        <dbReference type="Proteomes" id="UP000515804"/>
    </source>
</evidence>
<accession>A0A7G9SRA9</accession>
<dbReference type="SUPFAM" id="SSF52540">
    <property type="entry name" value="P-loop containing nucleoside triphosphate hydrolases"/>
    <property type="match status" value="1"/>
</dbReference>
<dbReference type="Proteomes" id="UP000515804">
    <property type="component" value="Chromosome"/>
</dbReference>
<dbReference type="KEGG" id="tcn:H9L16_01725"/>
<evidence type="ECO:0000313" key="1">
    <source>
        <dbReference type="EMBL" id="QNN70384.1"/>
    </source>
</evidence>
<keyword evidence="1" id="KW-0808">Transferase</keyword>
<dbReference type="InterPro" id="IPR027417">
    <property type="entry name" value="P-loop_NTPase"/>
</dbReference>
<dbReference type="Pfam" id="PF03567">
    <property type="entry name" value="Sulfotransfer_2"/>
    <property type="match status" value="1"/>
</dbReference>
<proteinExistence type="predicted"/>
<gene>
    <name evidence="1" type="ORF">H9L16_01725</name>
</gene>
<protein>
    <submittedName>
        <fullName evidence="1">Sulfotransferase family 2 domain-containing protein</fullName>
    </submittedName>
</protein>
<dbReference type="EMBL" id="CP060719">
    <property type="protein sequence ID" value="QNN70384.1"/>
    <property type="molecule type" value="Genomic_DNA"/>
</dbReference>
<reference evidence="1 2" key="1">
    <citation type="submission" date="2020-08" db="EMBL/GenBank/DDBJ databases">
        <title>Genome sequence of Thermomonas carbonis KCTC 42013T.</title>
        <authorList>
            <person name="Hyun D.-W."/>
            <person name="Bae J.-W."/>
        </authorList>
    </citation>
    <scope>NUCLEOTIDE SEQUENCE [LARGE SCALE GENOMIC DNA]</scope>
    <source>
        <strain evidence="1 2">KCTC 42013</strain>
    </source>
</reference>
<organism evidence="1 2">
    <name type="scientific">Thermomonas carbonis</name>
    <dbReference type="NCBI Taxonomy" id="1463158"/>
    <lineage>
        <taxon>Bacteria</taxon>
        <taxon>Pseudomonadati</taxon>
        <taxon>Pseudomonadota</taxon>
        <taxon>Gammaproteobacteria</taxon>
        <taxon>Lysobacterales</taxon>
        <taxon>Lysobacteraceae</taxon>
        <taxon>Thermomonas</taxon>
    </lineage>
</organism>
<dbReference type="InterPro" id="IPR005331">
    <property type="entry name" value="Sulfotransferase"/>
</dbReference>
<dbReference type="GO" id="GO:0008146">
    <property type="term" value="F:sulfotransferase activity"/>
    <property type="evidence" value="ECO:0007669"/>
    <property type="project" value="InterPro"/>
</dbReference>